<feature type="binding site" evidence="2">
    <location>
        <position position="84"/>
    </location>
    <ligand>
        <name>Mg(2+)</name>
        <dbReference type="ChEBI" id="CHEBI:18420"/>
    </ligand>
</feature>
<evidence type="ECO:0007829" key="2">
    <source>
        <dbReference type="PDB" id="3FYN"/>
    </source>
</evidence>
<keyword evidence="2" id="KW-0002">3D-structure</keyword>
<name>A0ACD6B9H1_9BACT</name>
<evidence type="ECO:0000313" key="1">
    <source>
        <dbReference type="EMBL" id="CAP47609.1"/>
    </source>
</evidence>
<organism evidence="1">
    <name type="scientific">uncultured bacterium</name>
    <dbReference type="NCBI Taxonomy" id="77133"/>
    <lineage>
        <taxon>Bacteria</taxon>
        <taxon>environmental samples</taxon>
    </lineage>
</organism>
<dbReference type="EMBL" id="AM911902">
    <property type="protein sequence ID" value="CAP47609.1"/>
    <property type="molecule type" value="Genomic_DNA"/>
</dbReference>
<gene>
    <name evidence="1" type="primary">ORF1</name>
</gene>
<keyword evidence="2" id="KW-0479">Metal-binding</keyword>
<dbReference type="PDB" id="3FYN">
    <property type="method" value="X-ray"/>
    <property type="resolution" value="1.45 A"/>
    <property type="chains" value="A=2-155"/>
</dbReference>
<proteinExistence type="evidence at protein level"/>
<accession>B0BFQ1</accession>
<reference evidence="1" key="1">
    <citation type="journal article" date="2008" name="Environ. Microbiol.">
        <title>Integron-associated gene cassettes in Halifax Harbour: assessment of a mobile gene pool in marine sediments.</title>
        <authorList>
            <person name="Koenig J.E."/>
            <person name="Boucher Y."/>
            <person name="Charlebois R.L."/>
            <person name="Nesbo C."/>
            <person name="Zhaxybayeva O."/>
            <person name="Bapteste E."/>
            <person name="Spencer M."/>
            <person name="Joss M.J."/>
            <person name="Stokes H.W."/>
            <person name="Doolittle W.F."/>
        </authorList>
    </citation>
    <scope>NUCLEOTIDE SEQUENCE</scope>
</reference>
<accession>A0ACD6B9H1</accession>
<reference evidence="2" key="2">
    <citation type="submission" date="2009-01" db="PDB data bank">
        <title>Structure from the mobile metagenome of Cole Harbour Salt Marsh: Integron Cassette Protein HFX_CASS3.</title>
        <authorList>
            <person name="Sureshan V."/>
            <person name="Deshpande C."/>
            <person name="Harrop S.J."/>
            <person name="Kudritska M."/>
            <person name="Koenig J.E."/>
            <person name="Evdokimova E."/>
            <person name="Osipiuk J."/>
            <person name="Edwards A.M."/>
            <person name="Savchenko A."/>
            <person name="Joachimiak A."/>
            <person name="Doolittle W.F."/>
            <person name="Stokes H.W."/>
            <person name="Curmi P.M.G."/>
            <person name="Mabbutt B.C."/>
        </authorList>
    </citation>
    <scope>X-RAY CRYSTALLOGRAPHY (1.45 ANGSTROMS) OF 2-155 IN COMPLEX WITH MG(2+)</scope>
</reference>
<protein>
    <submittedName>
        <fullName evidence="1">Integron gene cassette protein</fullName>
    </submittedName>
</protein>
<sequence length="155" mass="16624">MSPQVRTAHIGDVPVLVRLMSEFYQEAGFALPHDAAIRAFKALLGKPDLGRIWLIAEGTESVGYIVLTLGFSMEYGGLRGFVDDFFVRPNARGKGLGAAALQTVKQGCCDLGVRALLVETGPEDHPARGVYSRAGFEESGRMLLGQALAPPIHEA</sequence>